<accession>A0A1V1PB75</accession>
<evidence type="ECO:0000313" key="9">
    <source>
        <dbReference type="Proteomes" id="UP000189670"/>
    </source>
</evidence>
<evidence type="ECO:0000256" key="2">
    <source>
        <dbReference type="ARBA" id="ARBA00022485"/>
    </source>
</evidence>
<dbReference type="GO" id="GO:0046872">
    <property type="term" value="F:metal ion binding"/>
    <property type="evidence" value="ECO:0007669"/>
    <property type="project" value="UniProtKB-KW"/>
</dbReference>
<name>A0A1V1PB75_9BACT</name>
<evidence type="ECO:0000256" key="1">
    <source>
        <dbReference type="ARBA" id="ARBA00001966"/>
    </source>
</evidence>
<reference evidence="9" key="1">
    <citation type="submission" date="2012-11" db="EMBL/GenBank/DDBJ databases">
        <authorList>
            <person name="Lucero-Rivera Y.E."/>
            <person name="Tovar-Ramirez D."/>
        </authorList>
    </citation>
    <scope>NUCLEOTIDE SEQUENCE [LARGE SCALE GENOMIC DNA]</scope>
    <source>
        <strain evidence="9">Araruama</strain>
    </source>
</reference>
<dbReference type="GO" id="GO:0070475">
    <property type="term" value="P:rRNA base methylation"/>
    <property type="evidence" value="ECO:0007669"/>
    <property type="project" value="TreeGrafter"/>
</dbReference>
<sequence length="236" mass="26579">NHIIESVLIPERNHYTLCISSQVGCAQGCKFCLTAKQGLIRNLSHDEIVSQVQMVMRDIMPEQSMPLTNIVFMGMGEPLANYDHVKAAINILINSKYGYQFSSRKITLSTCGIVPKMVSLSQELPVLLAVSLNAADNETRSQLMPVNRKYPIECILDTCRNYPLRSGRMITIEYVLIKNVNDATTNAVRLGQLLRGIRSKINLIPYNAHIKSNFERPDESTIEAFQKTLIKIIIQL</sequence>
<comment type="caution">
    <text evidence="8">The sequence shown here is derived from an EMBL/GenBank/DDBJ whole genome shotgun (WGS) entry which is preliminary data.</text>
</comment>
<gene>
    <name evidence="8" type="ORF">OMM_07741</name>
</gene>
<dbReference type="SUPFAM" id="SSF102114">
    <property type="entry name" value="Radical SAM enzymes"/>
    <property type="match status" value="1"/>
</dbReference>
<proteinExistence type="predicted"/>
<dbReference type="GO" id="GO:0030488">
    <property type="term" value="P:tRNA methylation"/>
    <property type="evidence" value="ECO:0007669"/>
    <property type="project" value="TreeGrafter"/>
</dbReference>
<dbReference type="GO" id="GO:0051539">
    <property type="term" value="F:4 iron, 4 sulfur cluster binding"/>
    <property type="evidence" value="ECO:0007669"/>
    <property type="project" value="UniProtKB-KW"/>
</dbReference>
<dbReference type="AlphaFoldDB" id="A0A1V1PB75"/>
<evidence type="ECO:0000256" key="3">
    <source>
        <dbReference type="ARBA" id="ARBA00022691"/>
    </source>
</evidence>
<evidence type="ECO:0000259" key="7">
    <source>
        <dbReference type="PROSITE" id="PS51918"/>
    </source>
</evidence>
<evidence type="ECO:0000313" key="8">
    <source>
        <dbReference type="EMBL" id="ETR72060.1"/>
    </source>
</evidence>
<comment type="cofactor">
    <cofactor evidence="1">
        <name>[4Fe-4S] cluster</name>
        <dbReference type="ChEBI" id="CHEBI:49883"/>
    </cofactor>
</comment>
<dbReference type="PROSITE" id="PS51918">
    <property type="entry name" value="RADICAL_SAM"/>
    <property type="match status" value="1"/>
</dbReference>
<keyword evidence="5" id="KW-0408">Iron</keyword>
<evidence type="ECO:0000256" key="4">
    <source>
        <dbReference type="ARBA" id="ARBA00022723"/>
    </source>
</evidence>
<protein>
    <submittedName>
        <fullName evidence="8">23S rRNA (Adenine2503-C2)-methyltransferase</fullName>
    </submittedName>
</protein>
<dbReference type="InterPro" id="IPR013785">
    <property type="entry name" value="Aldolase_TIM"/>
</dbReference>
<keyword evidence="6" id="KW-0411">Iron-sulfur</keyword>
<keyword evidence="4" id="KW-0479">Metal-binding</keyword>
<dbReference type="PANTHER" id="PTHR30544">
    <property type="entry name" value="23S RRNA METHYLTRANSFERASE"/>
    <property type="match status" value="1"/>
</dbReference>
<feature type="domain" description="Radical SAM core" evidence="7">
    <location>
        <begin position="11"/>
        <end position="236"/>
    </location>
</feature>
<keyword evidence="8" id="KW-0808">Transferase</keyword>
<dbReference type="CDD" id="cd01335">
    <property type="entry name" value="Radical_SAM"/>
    <property type="match status" value="1"/>
</dbReference>
<dbReference type="InterPro" id="IPR007197">
    <property type="entry name" value="rSAM"/>
</dbReference>
<keyword evidence="2" id="KW-0004">4Fe-4S</keyword>
<organism evidence="8 9">
    <name type="scientific">Candidatus Magnetoglobus multicellularis str. Araruama</name>
    <dbReference type="NCBI Taxonomy" id="890399"/>
    <lineage>
        <taxon>Bacteria</taxon>
        <taxon>Pseudomonadati</taxon>
        <taxon>Thermodesulfobacteriota</taxon>
        <taxon>Desulfobacteria</taxon>
        <taxon>Desulfobacterales</taxon>
        <taxon>Desulfobacteraceae</taxon>
        <taxon>Candidatus Magnetoglobus</taxon>
    </lineage>
</organism>
<dbReference type="Gene3D" id="3.20.20.70">
    <property type="entry name" value="Aldolase class I"/>
    <property type="match status" value="1"/>
</dbReference>
<keyword evidence="8" id="KW-0489">Methyltransferase</keyword>
<evidence type="ECO:0000256" key="5">
    <source>
        <dbReference type="ARBA" id="ARBA00023004"/>
    </source>
</evidence>
<dbReference type="Pfam" id="PF04055">
    <property type="entry name" value="Radical_SAM"/>
    <property type="match status" value="1"/>
</dbReference>
<dbReference type="Proteomes" id="UP000189670">
    <property type="component" value="Unassembled WGS sequence"/>
</dbReference>
<dbReference type="EMBL" id="ATBP01000188">
    <property type="protein sequence ID" value="ETR72060.1"/>
    <property type="molecule type" value="Genomic_DNA"/>
</dbReference>
<evidence type="ECO:0000256" key="6">
    <source>
        <dbReference type="ARBA" id="ARBA00023014"/>
    </source>
</evidence>
<dbReference type="GO" id="GO:0008168">
    <property type="term" value="F:methyltransferase activity"/>
    <property type="evidence" value="ECO:0007669"/>
    <property type="project" value="UniProtKB-KW"/>
</dbReference>
<feature type="non-terminal residue" evidence="8">
    <location>
        <position position="1"/>
    </location>
</feature>
<dbReference type="InterPro" id="IPR058240">
    <property type="entry name" value="rSAM_sf"/>
</dbReference>
<dbReference type="SFLD" id="SFLDS00029">
    <property type="entry name" value="Radical_SAM"/>
    <property type="match status" value="1"/>
</dbReference>
<dbReference type="InterPro" id="IPR040072">
    <property type="entry name" value="Methyltransferase_A"/>
</dbReference>
<dbReference type="PANTHER" id="PTHR30544:SF5">
    <property type="entry name" value="RADICAL SAM CORE DOMAIN-CONTAINING PROTEIN"/>
    <property type="match status" value="1"/>
</dbReference>
<keyword evidence="3" id="KW-0949">S-adenosyl-L-methionine</keyword>